<dbReference type="AlphaFoldDB" id="E4UZ85"/>
<dbReference type="SMART" id="SM00355">
    <property type="entry name" value="ZnF_C2H2"/>
    <property type="match status" value="9"/>
</dbReference>
<dbReference type="GO" id="GO:0008270">
    <property type="term" value="F:zinc ion binding"/>
    <property type="evidence" value="ECO:0007669"/>
    <property type="project" value="UniProtKB-KW"/>
</dbReference>
<accession>E4UZ85</accession>
<dbReference type="PANTHER" id="PTHR24409:SF295">
    <property type="entry name" value="AZ2-RELATED"/>
    <property type="match status" value="1"/>
</dbReference>
<evidence type="ECO:0000256" key="5">
    <source>
        <dbReference type="PROSITE-ProRule" id="PRU00042"/>
    </source>
</evidence>
<organism evidence="9">
    <name type="scientific">Arthroderma gypseum (strain ATCC MYA-4604 / CBS 118893)</name>
    <name type="common">Microsporum gypseum</name>
    <dbReference type="NCBI Taxonomy" id="535722"/>
    <lineage>
        <taxon>Eukaryota</taxon>
        <taxon>Fungi</taxon>
        <taxon>Dikarya</taxon>
        <taxon>Ascomycota</taxon>
        <taxon>Pezizomycotina</taxon>
        <taxon>Eurotiomycetes</taxon>
        <taxon>Eurotiomycetidae</taxon>
        <taxon>Onygenales</taxon>
        <taxon>Arthrodermataceae</taxon>
        <taxon>Nannizzia</taxon>
    </lineage>
</organism>
<dbReference type="eggNOG" id="KOG1721">
    <property type="taxonomic scope" value="Eukaryota"/>
</dbReference>
<keyword evidence="3 5" id="KW-0863">Zinc-finger</keyword>
<keyword evidence="4" id="KW-0862">Zinc</keyword>
<evidence type="ECO:0000259" key="7">
    <source>
        <dbReference type="PROSITE" id="PS50157"/>
    </source>
</evidence>
<feature type="region of interest" description="Disordered" evidence="6">
    <location>
        <begin position="48"/>
        <end position="94"/>
    </location>
</feature>
<evidence type="ECO:0000313" key="9">
    <source>
        <dbReference type="Proteomes" id="UP000002669"/>
    </source>
</evidence>
<dbReference type="RefSeq" id="XP_003171869.1">
    <property type="nucleotide sequence ID" value="XM_003171821.1"/>
</dbReference>
<evidence type="ECO:0000313" key="8">
    <source>
        <dbReference type="EMBL" id="EFR03415.1"/>
    </source>
</evidence>
<dbReference type="InParanoid" id="E4UZ85"/>
<evidence type="ECO:0000256" key="4">
    <source>
        <dbReference type="ARBA" id="ARBA00022833"/>
    </source>
</evidence>
<dbReference type="Gene3D" id="3.30.160.60">
    <property type="entry name" value="Classic Zinc Finger"/>
    <property type="match status" value="1"/>
</dbReference>
<evidence type="ECO:0000256" key="2">
    <source>
        <dbReference type="ARBA" id="ARBA00022737"/>
    </source>
</evidence>
<dbReference type="VEuPathDB" id="FungiDB:MGYG_06413"/>
<sequence>MASEEAYQEHTCEGNAIICPKCRLGFGSWYSFKQHEKHMHSWSVRDRIEPRVSPTQSPSKVIQAGKGNLSGHNNSSPYFSSSGHGNPTQSSAWDTSVHNLTQPVVGDLLDLDDDEMYEAQVDNTAGGVNSTSEEGPQPIARNRNCSYAVLDMKSGRAVPEKAELEKGSTSGSISASTLDQQSLIDRFHITTVQTPRRVSAVRHRIICFQCEAGFSTIIGLQHHQMTENHNYCGLCHAYFADGTFLDKHMEVAHNFKCPTCASVFASIGDVWAHQQTTEHSFCSVCRCYFQDESAQSKHNLMYHMRMPCPTCQQVFQTQKELEEHQRASQHSYCGQCDEIMGSQSSFETHVTTSHTYKCTAAKCLFAAAKLDVLKDHQKREKHNFCLPCNRSFTDALALTNHSKTEKHLRKERIEQSENSQASG</sequence>
<feature type="compositionally biased region" description="Polar residues" evidence="6">
    <location>
        <begin position="70"/>
        <end position="94"/>
    </location>
</feature>
<dbReference type="Pfam" id="PF00096">
    <property type="entry name" value="zf-C2H2"/>
    <property type="match status" value="1"/>
</dbReference>
<feature type="domain" description="C2H2-type" evidence="7">
    <location>
        <begin position="306"/>
        <end position="331"/>
    </location>
</feature>
<feature type="region of interest" description="Disordered" evidence="6">
    <location>
        <begin position="403"/>
        <end position="423"/>
    </location>
</feature>
<dbReference type="GeneID" id="10027124"/>
<keyword evidence="9" id="KW-1185">Reference proteome</keyword>
<dbReference type="PROSITE" id="PS50157">
    <property type="entry name" value="ZINC_FINGER_C2H2_2"/>
    <property type="match status" value="1"/>
</dbReference>
<dbReference type="OrthoDB" id="6077919at2759"/>
<dbReference type="SUPFAM" id="SSF57667">
    <property type="entry name" value="beta-beta-alpha zinc fingers"/>
    <property type="match status" value="1"/>
</dbReference>
<reference evidence="9" key="1">
    <citation type="journal article" date="2012" name="MBio">
        <title>Comparative genome analysis of Trichophyton rubrum and related dermatophytes reveals candidate genes involved in infection.</title>
        <authorList>
            <person name="Martinez D.A."/>
            <person name="Oliver B.G."/>
            <person name="Graeser Y."/>
            <person name="Goldberg J.M."/>
            <person name="Li W."/>
            <person name="Martinez-Rossi N.M."/>
            <person name="Monod M."/>
            <person name="Shelest E."/>
            <person name="Barton R.C."/>
            <person name="Birch E."/>
            <person name="Brakhage A.A."/>
            <person name="Chen Z."/>
            <person name="Gurr S.J."/>
            <person name="Heiman D."/>
            <person name="Heitman J."/>
            <person name="Kosti I."/>
            <person name="Rossi A."/>
            <person name="Saif S."/>
            <person name="Samalova M."/>
            <person name="Saunders C.W."/>
            <person name="Shea T."/>
            <person name="Summerbell R.C."/>
            <person name="Xu J."/>
            <person name="Young S."/>
            <person name="Zeng Q."/>
            <person name="Birren B.W."/>
            <person name="Cuomo C.A."/>
            <person name="White T.C."/>
        </authorList>
    </citation>
    <scope>NUCLEOTIDE SEQUENCE [LARGE SCALE GENOMIC DNA]</scope>
    <source>
        <strain evidence="9">ATCC MYA-4604 / CBS 118893</strain>
    </source>
</reference>
<evidence type="ECO:0000256" key="3">
    <source>
        <dbReference type="ARBA" id="ARBA00022771"/>
    </source>
</evidence>
<dbReference type="PANTHER" id="PTHR24409">
    <property type="entry name" value="ZINC FINGER PROTEIN 142"/>
    <property type="match status" value="1"/>
</dbReference>
<gene>
    <name evidence="8" type="ORF">MGYG_06413</name>
</gene>
<evidence type="ECO:0000256" key="6">
    <source>
        <dbReference type="SAM" id="MobiDB-lite"/>
    </source>
</evidence>
<dbReference type="Proteomes" id="UP000002669">
    <property type="component" value="Unassembled WGS sequence"/>
</dbReference>
<dbReference type="EMBL" id="DS989826">
    <property type="protein sequence ID" value="EFR03415.1"/>
    <property type="molecule type" value="Genomic_DNA"/>
</dbReference>
<dbReference type="GO" id="GO:0000981">
    <property type="term" value="F:DNA-binding transcription factor activity, RNA polymerase II-specific"/>
    <property type="evidence" value="ECO:0007669"/>
    <property type="project" value="TreeGrafter"/>
</dbReference>
<protein>
    <recommendedName>
        <fullName evidence="7">C2H2-type domain-containing protein</fullName>
    </recommendedName>
</protein>
<name>E4UZ85_ARTGP</name>
<dbReference type="GO" id="GO:0000977">
    <property type="term" value="F:RNA polymerase II transcription regulatory region sequence-specific DNA binding"/>
    <property type="evidence" value="ECO:0007669"/>
    <property type="project" value="TreeGrafter"/>
</dbReference>
<dbReference type="GO" id="GO:0005634">
    <property type="term" value="C:nucleus"/>
    <property type="evidence" value="ECO:0007669"/>
    <property type="project" value="TreeGrafter"/>
</dbReference>
<dbReference type="InterPro" id="IPR013087">
    <property type="entry name" value="Znf_C2H2_type"/>
</dbReference>
<proteinExistence type="predicted"/>
<evidence type="ECO:0000256" key="1">
    <source>
        <dbReference type="ARBA" id="ARBA00022723"/>
    </source>
</evidence>
<dbReference type="PROSITE" id="PS00028">
    <property type="entry name" value="ZINC_FINGER_C2H2_1"/>
    <property type="match status" value="6"/>
</dbReference>
<dbReference type="HOGENOM" id="CLU_054100_0_0_1"/>
<keyword evidence="1" id="KW-0479">Metal-binding</keyword>
<dbReference type="STRING" id="535722.E4UZ85"/>
<dbReference type="InterPro" id="IPR036236">
    <property type="entry name" value="Znf_C2H2_sf"/>
</dbReference>
<keyword evidence="2" id="KW-0677">Repeat</keyword>